<accession>A0A9N9ULW5</accession>
<dbReference type="EMBL" id="CABFNO020001481">
    <property type="protein sequence ID" value="CAG9992169.1"/>
    <property type="molecule type" value="Genomic_DNA"/>
</dbReference>
<dbReference type="OrthoDB" id="10419880at2759"/>
<dbReference type="Proteomes" id="UP000754883">
    <property type="component" value="Unassembled WGS sequence"/>
</dbReference>
<name>A0A9N9ULW5_9HYPO</name>
<reference evidence="2" key="1">
    <citation type="submission" date="2019-06" db="EMBL/GenBank/DDBJ databases">
        <authorList>
            <person name="Broberg M."/>
        </authorList>
    </citation>
    <scope>NUCLEOTIDE SEQUENCE [LARGE SCALE GENOMIC DNA]</scope>
</reference>
<organism evidence="1 2">
    <name type="scientific">Clonostachys byssicola</name>
    <dbReference type="NCBI Taxonomy" id="160290"/>
    <lineage>
        <taxon>Eukaryota</taxon>
        <taxon>Fungi</taxon>
        <taxon>Dikarya</taxon>
        <taxon>Ascomycota</taxon>
        <taxon>Pezizomycotina</taxon>
        <taxon>Sordariomycetes</taxon>
        <taxon>Hypocreomycetidae</taxon>
        <taxon>Hypocreales</taxon>
        <taxon>Bionectriaceae</taxon>
        <taxon>Clonostachys</taxon>
    </lineage>
</organism>
<evidence type="ECO:0000313" key="2">
    <source>
        <dbReference type="Proteomes" id="UP000754883"/>
    </source>
</evidence>
<dbReference type="AlphaFoldDB" id="A0A9N9ULW5"/>
<sequence length="114" mass="13401">MCAHVGPGLTYKLSKQLDTRLPYRFSLVSLELARVRLPFHTHRPRRPDSIYTSRLCEGSESHSLLSNNYRLSLLNSDHNNEIIYVENYVENHIENHVENHVENLVNERNRIHDP</sequence>
<proteinExistence type="predicted"/>
<protein>
    <submittedName>
        <fullName evidence="1">Uncharacterized protein</fullName>
    </submittedName>
</protein>
<comment type="caution">
    <text evidence="1">The sequence shown here is derived from an EMBL/GenBank/DDBJ whole genome shotgun (WGS) entry which is preliminary data.</text>
</comment>
<gene>
    <name evidence="1" type="ORF">CBYS24578_00015089</name>
</gene>
<evidence type="ECO:0000313" key="1">
    <source>
        <dbReference type="EMBL" id="CAG9992169.1"/>
    </source>
</evidence>
<reference evidence="1 2" key="2">
    <citation type="submission" date="2021-10" db="EMBL/GenBank/DDBJ databases">
        <authorList>
            <person name="Piombo E."/>
        </authorList>
    </citation>
    <scope>NUCLEOTIDE SEQUENCE [LARGE SCALE GENOMIC DNA]</scope>
</reference>
<keyword evidence="2" id="KW-1185">Reference proteome</keyword>